<dbReference type="GO" id="GO:0046872">
    <property type="term" value="F:metal ion binding"/>
    <property type="evidence" value="ECO:0007669"/>
    <property type="project" value="UniProtKB-KW"/>
</dbReference>
<accession>A0A8J6T7E8</accession>
<dbReference type="Gene3D" id="3.40.50.280">
    <property type="entry name" value="Cobalamin-binding domain"/>
    <property type="match status" value="1"/>
</dbReference>
<dbReference type="InterPro" id="IPR007197">
    <property type="entry name" value="rSAM"/>
</dbReference>
<dbReference type="SFLD" id="SFLDG01123">
    <property type="entry name" value="methyltransferase_(Class_B)"/>
    <property type="match status" value="1"/>
</dbReference>
<keyword evidence="2" id="KW-0949">S-adenosyl-L-methionine</keyword>
<dbReference type="PROSITE" id="PS51332">
    <property type="entry name" value="B12_BINDING"/>
    <property type="match status" value="1"/>
</dbReference>
<dbReference type="SFLD" id="SFLDS00029">
    <property type="entry name" value="Radical_SAM"/>
    <property type="match status" value="1"/>
</dbReference>
<evidence type="ECO:0000256" key="4">
    <source>
        <dbReference type="ARBA" id="ARBA00023004"/>
    </source>
</evidence>
<dbReference type="Gene3D" id="3.80.30.20">
    <property type="entry name" value="tm_1862 like domain"/>
    <property type="match status" value="1"/>
</dbReference>
<evidence type="ECO:0000256" key="5">
    <source>
        <dbReference type="ARBA" id="ARBA00023014"/>
    </source>
</evidence>
<reference evidence="8 9" key="1">
    <citation type="submission" date="2020-08" db="EMBL/GenBank/DDBJ databases">
        <title>Bridging the membrane lipid divide: bacteria of the FCB group superphylum have the potential to synthesize archaeal ether lipids.</title>
        <authorList>
            <person name="Villanueva L."/>
            <person name="Von Meijenfeldt F.A.B."/>
            <person name="Westbye A.B."/>
            <person name="Yadav S."/>
            <person name="Hopmans E.C."/>
            <person name="Dutilh B.E."/>
            <person name="Sinninghe Damste J.S."/>
        </authorList>
    </citation>
    <scope>NUCLEOTIDE SEQUENCE [LARGE SCALE GENOMIC DNA]</scope>
    <source>
        <strain evidence="8">NIOZ-UU82</strain>
    </source>
</reference>
<gene>
    <name evidence="8" type="ORF">H8E80_03565</name>
</gene>
<dbReference type="Proteomes" id="UP000603545">
    <property type="component" value="Unassembled WGS sequence"/>
</dbReference>
<dbReference type="CDD" id="cd01335">
    <property type="entry name" value="Radical_SAM"/>
    <property type="match status" value="1"/>
</dbReference>
<dbReference type="SFLD" id="SFLDG01082">
    <property type="entry name" value="B12-binding_domain_containing"/>
    <property type="match status" value="1"/>
</dbReference>
<dbReference type="GO" id="GO:0031419">
    <property type="term" value="F:cobalamin binding"/>
    <property type="evidence" value="ECO:0007669"/>
    <property type="project" value="InterPro"/>
</dbReference>
<dbReference type="EMBL" id="JACNLL010000035">
    <property type="protein sequence ID" value="MBC8199109.1"/>
    <property type="molecule type" value="Genomic_DNA"/>
</dbReference>
<evidence type="ECO:0000259" key="7">
    <source>
        <dbReference type="PROSITE" id="PS51918"/>
    </source>
</evidence>
<dbReference type="InterPro" id="IPR034466">
    <property type="entry name" value="Methyltransferase_Class_B"/>
</dbReference>
<dbReference type="SUPFAM" id="SSF102114">
    <property type="entry name" value="Radical SAM enzymes"/>
    <property type="match status" value="1"/>
</dbReference>
<keyword evidence="3" id="KW-0479">Metal-binding</keyword>
<dbReference type="InterPro" id="IPR023404">
    <property type="entry name" value="rSAM_horseshoe"/>
</dbReference>
<dbReference type="InterPro" id="IPR006158">
    <property type="entry name" value="Cobalamin-bd"/>
</dbReference>
<evidence type="ECO:0000259" key="6">
    <source>
        <dbReference type="PROSITE" id="PS51332"/>
    </source>
</evidence>
<dbReference type="SMART" id="SM00729">
    <property type="entry name" value="Elp3"/>
    <property type="match status" value="1"/>
</dbReference>
<evidence type="ECO:0000256" key="3">
    <source>
        <dbReference type="ARBA" id="ARBA00022723"/>
    </source>
</evidence>
<evidence type="ECO:0000313" key="9">
    <source>
        <dbReference type="Proteomes" id="UP000603545"/>
    </source>
</evidence>
<feature type="domain" description="Radical SAM core" evidence="7">
    <location>
        <begin position="201"/>
        <end position="418"/>
    </location>
</feature>
<dbReference type="InterPro" id="IPR051198">
    <property type="entry name" value="BchE-like"/>
</dbReference>
<dbReference type="InterPro" id="IPR058240">
    <property type="entry name" value="rSAM_sf"/>
</dbReference>
<dbReference type="AlphaFoldDB" id="A0A8J6T7E8"/>
<comment type="cofactor">
    <cofactor evidence="1">
        <name>[4Fe-4S] cluster</name>
        <dbReference type="ChEBI" id="CHEBI:49883"/>
    </cofactor>
</comment>
<dbReference type="Pfam" id="PF02310">
    <property type="entry name" value="B12-binding"/>
    <property type="match status" value="1"/>
</dbReference>
<dbReference type="Pfam" id="PF04055">
    <property type="entry name" value="Radical_SAM"/>
    <property type="match status" value="1"/>
</dbReference>
<keyword evidence="5" id="KW-0411">Iron-sulfur</keyword>
<comment type="caution">
    <text evidence="8">The sequence shown here is derived from an EMBL/GenBank/DDBJ whole genome shotgun (WGS) entry which is preliminary data.</text>
</comment>
<dbReference type="GO" id="GO:0003824">
    <property type="term" value="F:catalytic activity"/>
    <property type="evidence" value="ECO:0007669"/>
    <property type="project" value="InterPro"/>
</dbReference>
<proteinExistence type="predicted"/>
<evidence type="ECO:0000256" key="1">
    <source>
        <dbReference type="ARBA" id="ARBA00001966"/>
    </source>
</evidence>
<evidence type="ECO:0000313" key="8">
    <source>
        <dbReference type="EMBL" id="MBC8199109.1"/>
    </source>
</evidence>
<dbReference type="PROSITE" id="PS51918">
    <property type="entry name" value="RADICAL_SAM"/>
    <property type="match status" value="1"/>
</dbReference>
<dbReference type="PANTHER" id="PTHR43409">
    <property type="entry name" value="ANAEROBIC MAGNESIUM-PROTOPORPHYRIN IX MONOMETHYL ESTER CYCLASE-RELATED"/>
    <property type="match status" value="1"/>
</dbReference>
<dbReference type="InterPro" id="IPR006638">
    <property type="entry name" value="Elp3/MiaA/NifB-like_rSAM"/>
</dbReference>
<protein>
    <submittedName>
        <fullName evidence="8">Radical SAM protein</fullName>
    </submittedName>
</protein>
<keyword evidence="4" id="KW-0408">Iron</keyword>
<feature type="domain" description="B12-binding" evidence="6">
    <location>
        <begin position="5"/>
        <end position="164"/>
    </location>
</feature>
<evidence type="ECO:0000256" key="2">
    <source>
        <dbReference type="ARBA" id="ARBA00022691"/>
    </source>
</evidence>
<dbReference type="GO" id="GO:0051539">
    <property type="term" value="F:4 iron, 4 sulfur cluster binding"/>
    <property type="evidence" value="ECO:0007669"/>
    <property type="project" value="UniProtKB-KW"/>
</dbReference>
<sequence>MQSKPKKVLLLYTDKYYFVKQIYPFGLDIIADYLRRHSYDVTIDFPFLPETDPETNLIGILEREDPDLIGLGLRNIDTCMACEKYGNHKGAGYRTFYFLPDVKQLIDIIKKQRPGVPLIAGGGAFTISPAAILKRLGIRYGVVGEGEEAVRQFLEAFPDDDKISKIPNMIFQCRDSYKINQKQPYAFRKAGRIIERESKFNYAYETAGLPIQVKRGCNQNCSYCVEPLIEGRNFIFRDHDDVIYELKNIAEKYDGIKNIFFTDTEFNIPDLKHCSTLVKKIIKSGLHEHFRFSSQFLPRPFNDGFAELLAQAGFSVVLTCDSFADSVLKINRTSYRQNDIIQTLELCRQFDLDCTINLVFGLPGETYETIDHTIEQMIKFSPNFLRRYEYTIGGRIYKDTPLCRFVDKQENSRHLYGRKSEGYLEPYYYCCPESPLKLKAYIDDILPFSIDYKNNYEEPMFQDLAIRYLIDQKDWDKAATGFFNADISARTSVYDYFFRKLTDYGEIETAKQISERLIEAILETGKNSEYMEQIPLIKYYLSLLTSAN</sequence>
<organism evidence="8 9">
    <name type="scientific">Candidatus Desulfaltia bathyphila</name>
    <dbReference type="NCBI Taxonomy" id="2841697"/>
    <lineage>
        <taxon>Bacteria</taxon>
        <taxon>Pseudomonadati</taxon>
        <taxon>Thermodesulfobacteriota</taxon>
        <taxon>Desulfobacteria</taxon>
        <taxon>Desulfobacterales</taxon>
        <taxon>Desulfobacterales incertae sedis</taxon>
        <taxon>Candidatus Desulfaltia</taxon>
    </lineage>
</organism>
<name>A0A8J6T7E8_9BACT</name>